<proteinExistence type="predicted"/>
<protein>
    <submittedName>
        <fullName evidence="1">Uncharacterized protein</fullName>
    </submittedName>
</protein>
<dbReference type="SUPFAM" id="SSF53756">
    <property type="entry name" value="UDP-Glycosyltransferase/glycogen phosphorylase"/>
    <property type="match status" value="1"/>
</dbReference>
<evidence type="ECO:0000313" key="2">
    <source>
        <dbReference type="Proteomes" id="UP001335737"/>
    </source>
</evidence>
<gene>
    <name evidence="1" type="ORF">QGM71_12105</name>
</gene>
<dbReference type="InterPro" id="IPR043148">
    <property type="entry name" value="TagF_C"/>
</dbReference>
<dbReference type="Gene3D" id="3.40.50.12580">
    <property type="match status" value="1"/>
</dbReference>
<accession>A0ABU6KIK8</accession>
<name>A0ABU6KIK8_9BACI</name>
<organism evidence="1 2">
    <name type="scientific">Virgibacillus tibetensis</name>
    <dbReference type="NCBI Taxonomy" id="3042313"/>
    <lineage>
        <taxon>Bacteria</taxon>
        <taxon>Bacillati</taxon>
        <taxon>Bacillota</taxon>
        <taxon>Bacilli</taxon>
        <taxon>Bacillales</taxon>
        <taxon>Bacillaceae</taxon>
        <taxon>Virgibacillus</taxon>
    </lineage>
</organism>
<sequence length="505" mass="58079">MNTSLRNYWSLYLDFLNDFKDLTYSGYSIAYLFCHFYSLVSNNTELWNSLSDKDFTRHIKSQVNDQKEIQDAFYNYIQKHKGKSVTKSKHGKVVFHQDKLLRISRPSIMRIFHPSQTMIVHAGINKSAIKVKSARRKKPNKAKVLIGNHAVKKKKPKTPVPVKKTSHTVPTYYLTNYPIETEKVVTQVQNKARKIIASHKNHPVYKNQNFQSYFLNMIAEIIKRIEQSRQFLNDKHVSCLVVSTTHGYISRILSLVAAEKGIPTICMQHGIIASEFGYIPKIATVDAVYGDFEAEWYKKLGAPDVSLEIIGHPRFDQAFSRPTIERERFNNHLGLDNSKQTLMIVIRENQDNGKWRTLIETIGKLNLNVVIKNYPSKTPHPLTKEFSFVYSTAGYSIYDIFPNVDAVVSYASTVGLEAMLSKKPVFILNNHFPGYTGYYNELDKLVQTNPRILGKIIIDYFSDPSFKCYVEKKQKQFLGSAYPDVSHSGERLQKLVKRITRNTVS</sequence>
<reference evidence="1 2" key="1">
    <citation type="journal article" date="2024" name="Int. J. Syst. Evol. Microbiol.">
        <title>Virgibacillus tibetensis sp. nov., isolated from salt lake on the Tibetan Plateau of China.</title>
        <authorList>
            <person name="Phurbu D."/>
            <person name="Liu Z.-X."/>
            <person name="Wang R."/>
            <person name="Zheng Y.-Y."/>
            <person name="Liu H.-C."/>
            <person name="Zhou Y.-G."/>
            <person name="Yu Y.-J."/>
            <person name="Li A.-H."/>
        </authorList>
    </citation>
    <scope>NUCLEOTIDE SEQUENCE [LARGE SCALE GENOMIC DNA]</scope>
    <source>
        <strain evidence="1 2">C22-A2</strain>
    </source>
</reference>
<keyword evidence="2" id="KW-1185">Reference proteome</keyword>
<dbReference type="RefSeq" id="WP_327607802.1">
    <property type="nucleotide sequence ID" value="NZ_JARZFX010000005.1"/>
</dbReference>
<dbReference type="Proteomes" id="UP001335737">
    <property type="component" value="Unassembled WGS sequence"/>
</dbReference>
<comment type="caution">
    <text evidence="1">The sequence shown here is derived from an EMBL/GenBank/DDBJ whole genome shotgun (WGS) entry which is preliminary data.</text>
</comment>
<evidence type="ECO:0000313" key="1">
    <source>
        <dbReference type="EMBL" id="MEC5424234.1"/>
    </source>
</evidence>
<dbReference type="EMBL" id="JARZFX010000005">
    <property type="protein sequence ID" value="MEC5424234.1"/>
    <property type="molecule type" value="Genomic_DNA"/>
</dbReference>